<feature type="transmembrane region" description="Helical" evidence="5">
    <location>
        <begin position="186"/>
        <end position="208"/>
    </location>
</feature>
<dbReference type="InterPro" id="IPR050671">
    <property type="entry name" value="CD300_family_receptors"/>
</dbReference>
<dbReference type="InterPro" id="IPR003599">
    <property type="entry name" value="Ig_sub"/>
</dbReference>
<dbReference type="PROSITE" id="PS50835">
    <property type="entry name" value="IG_LIKE"/>
    <property type="match status" value="1"/>
</dbReference>
<dbReference type="PANTHER" id="PTHR11860:SF87">
    <property type="entry name" value="CMRF35-LIKE MOLECULE 8"/>
    <property type="match status" value="1"/>
</dbReference>
<evidence type="ECO:0000313" key="9">
    <source>
        <dbReference type="Proteomes" id="UP000694562"/>
    </source>
</evidence>
<dbReference type="Pfam" id="PF07686">
    <property type="entry name" value="V-set"/>
    <property type="match status" value="1"/>
</dbReference>
<evidence type="ECO:0000313" key="8">
    <source>
        <dbReference type="Ensembl" id="ENSFTIP00000025182.1"/>
    </source>
</evidence>
<dbReference type="GO" id="GO:0005886">
    <property type="term" value="C:plasma membrane"/>
    <property type="evidence" value="ECO:0007669"/>
    <property type="project" value="TreeGrafter"/>
</dbReference>
<keyword evidence="6" id="KW-0732">Signal</keyword>
<dbReference type="Gene3D" id="2.60.40.10">
    <property type="entry name" value="Immunoglobulins"/>
    <property type="match status" value="1"/>
</dbReference>
<feature type="compositionally biased region" description="Polar residues" evidence="4">
    <location>
        <begin position="137"/>
        <end position="157"/>
    </location>
</feature>
<sequence length="322" mass="34920">MELLPLLTWALLPGCWAVKGPGAVQGFLGQSLSVTCKYESSQEMLPKYWCKPGTVLTCDHDIVITSEAQPYVRQDRFSIHDNRNLQSFTVTVEGLVKSDEGSYFCGVRNSILWPDDKASVKVIVSPAPPSSSPASPYTPTTKCPDPTSSVSVHTQTAPREKAAQPGSDLSHNKGSSPPHLDVVGHILTPGIVVALLLLAVAVGILVILARKRKKAPSGAAVEMDRTRSASHTGADALNYAVINHCTGIAESQLYSNVEAFRCSVNTATEYMEVKQSNKYLEEEKEATYASVHKCPMEQQEIYANVPLAPQPREEPSSTVREV</sequence>
<evidence type="ECO:0000256" key="3">
    <source>
        <dbReference type="ARBA" id="ARBA00023136"/>
    </source>
</evidence>
<feature type="chain" id="PRO_5034886391" evidence="6">
    <location>
        <begin position="18"/>
        <end position="322"/>
    </location>
</feature>
<comment type="subcellular location">
    <subcellularLocation>
        <location evidence="1">Membrane</location>
    </subcellularLocation>
</comment>
<keyword evidence="2 5" id="KW-0812">Transmembrane</keyword>
<dbReference type="SUPFAM" id="SSF48726">
    <property type="entry name" value="Immunoglobulin"/>
    <property type="match status" value="1"/>
</dbReference>
<dbReference type="SMART" id="SM00409">
    <property type="entry name" value="IG"/>
    <property type="match status" value="1"/>
</dbReference>
<evidence type="ECO:0000256" key="6">
    <source>
        <dbReference type="SAM" id="SignalP"/>
    </source>
</evidence>
<feature type="signal peptide" evidence="6">
    <location>
        <begin position="1"/>
        <end position="17"/>
    </location>
</feature>
<evidence type="ECO:0000256" key="1">
    <source>
        <dbReference type="ARBA" id="ARBA00004370"/>
    </source>
</evidence>
<name>A0A8C4VD88_FALTI</name>
<evidence type="ECO:0000256" key="2">
    <source>
        <dbReference type="ARBA" id="ARBA00022692"/>
    </source>
</evidence>
<proteinExistence type="predicted"/>
<dbReference type="PANTHER" id="PTHR11860">
    <property type="entry name" value="POLYMERIC-IMMUNOGLOBULIN RECEPTOR"/>
    <property type="match status" value="1"/>
</dbReference>
<dbReference type="InterPro" id="IPR007110">
    <property type="entry name" value="Ig-like_dom"/>
</dbReference>
<dbReference type="AlphaFoldDB" id="A0A8C4VD88"/>
<dbReference type="Ensembl" id="ENSFTIT00000026242.1">
    <property type="protein sequence ID" value="ENSFTIP00000025182.1"/>
    <property type="gene ID" value="ENSFTIG00000016034.1"/>
</dbReference>
<dbReference type="Proteomes" id="UP000694562">
    <property type="component" value="Unplaced"/>
</dbReference>
<feature type="region of interest" description="Disordered" evidence="4">
    <location>
        <begin position="124"/>
        <end position="176"/>
    </location>
</feature>
<protein>
    <submittedName>
        <fullName evidence="8">Xylosyltransferase 2</fullName>
    </submittedName>
</protein>
<reference evidence="8" key="1">
    <citation type="submission" date="2025-08" db="UniProtKB">
        <authorList>
            <consortium name="Ensembl"/>
        </authorList>
    </citation>
    <scope>IDENTIFICATION</scope>
</reference>
<keyword evidence="9" id="KW-1185">Reference proteome</keyword>
<dbReference type="GO" id="GO:0004888">
    <property type="term" value="F:transmembrane signaling receptor activity"/>
    <property type="evidence" value="ECO:0007669"/>
    <property type="project" value="TreeGrafter"/>
</dbReference>
<organism evidence="8 9">
    <name type="scientific">Falco tinnunculus</name>
    <name type="common">Common kestrel</name>
    <dbReference type="NCBI Taxonomy" id="100819"/>
    <lineage>
        <taxon>Eukaryota</taxon>
        <taxon>Metazoa</taxon>
        <taxon>Chordata</taxon>
        <taxon>Craniata</taxon>
        <taxon>Vertebrata</taxon>
        <taxon>Euteleostomi</taxon>
        <taxon>Archelosauria</taxon>
        <taxon>Archosauria</taxon>
        <taxon>Dinosauria</taxon>
        <taxon>Saurischia</taxon>
        <taxon>Theropoda</taxon>
        <taxon>Coelurosauria</taxon>
        <taxon>Aves</taxon>
        <taxon>Neognathae</taxon>
        <taxon>Neoaves</taxon>
        <taxon>Telluraves</taxon>
        <taxon>Australaves</taxon>
        <taxon>Falconiformes</taxon>
        <taxon>Falconidae</taxon>
        <taxon>Falco</taxon>
    </lineage>
</organism>
<keyword evidence="3 5" id="KW-0472">Membrane</keyword>
<feature type="domain" description="Ig-like" evidence="7">
    <location>
        <begin position="5"/>
        <end position="125"/>
    </location>
</feature>
<keyword evidence="5" id="KW-1133">Transmembrane helix</keyword>
<evidence type="ECO:0000256" key="4">
    <source>
        <dbReference type="SAM" id="MobiDB-lite"/>
    </source>
</evidence>
<dbReference type="InterPro" id="IPR036179">
    <property type="entry name" value="Ig-like_dom_sf"/>
</dbReference>
<accession>A0A8C4VD88</accession>
<evidence type="ECO:0000259" key="7">
    <source>
        <dbReference type="PROSITE" id="PS50835"/>
    </source>
</evidence>
<reference evidence="8" key="2">
    <citation type="submission" date="2025-09" db="UniProtKB">
        <authorList>
            <consortium name="Ensembl"/>
        </authorList>
    </citation>
    <scope>IDENTIFICATION</scope>
</reference>
<evidence type="ECO:0000256" key="5">
    <source>
        <dbReference type="SAM" id="Phobius"/>
    </source>
</evidence>
<dbReference type="InterPro" id="IPR013783">
    <property type="entry name" value="Ig-like_fold"/>
</dbReference>
<dbReference type="InterPro" id="IPR013106">
    <property type="entry name" value="Ig_V-set"/>
</dbReference>